<dbReference type="OrthoDB" id="9814654at2"/>
<feature type="domain" description="DUF2007" evidence="2">
    <location>
        <begin position="9"/>
        <end position="73"/>
    </location>
</feature>
<dbReference type="InterPro" id="IPR018527">
    <property type="entry name" value="Rubredoxin_Fe_BS"/>
</dbReference>
<organism evidence="3 4">
    <name type="scientific">Spiribacter vilamensis</name>
    <dbReference type="NCBI Taxonomy" id="531306"/>
    <lineage>
        <taxon>Bacteria</taxon>
        <taxon>Pseudomonadati</taxon>
        <taxon>Pseudomonadota</taxon>
        <taxon>Gammaproteobacteria</taxon>
        <taxon>Chromatiales</taxon>
        <taxon>Ectothiorhodospiraceae</taxon>
        <taxon>Spiribacter</taxon>
    </lineage>
</organism>
<keyword evidence="1" id="KW-0479">Metal-binding</keyword>
<protein>
    <submittedName>
        <fullName evidence="3">Putative signal transducing protein</fullName>
    </submittedName>
</protein>
<dbReference type="AlphaFoldDB" id="A0A4V6MHG6"/>
<reference evidence="3 4" key="1">
    <citation type="submission" date="2019-02" db="EMBL/GenBank/DDBJ databases">
        <title>Genomic Encyclopedia of Type Strains, Phase IV (KMG-IV): sequencing the most valuable type-strain genomes for metagenomic binning, comparative biology and taxonomic classification.</title>
        <authorList>
            <person name="Goeker M."/>
        </authorList>
    </citation>
    <scope>NUCLEOTIDE SEQUENCE [LARGE SCALE GENOMIC DNA]</scope>
    <source>
        <strain evidence="3 4">DSM 21056</strain>
    </source>
</reference>
<accession>A0A4V6MHG6</accession>
<gene>
    <name evidence="3" type="ORF">EV698_1322</name>
</gene>
<comment type="caution">
    <text evidence="3">The sequence shown here is derived from an EMBL/GenBank/DDBJ whole genome shotgun (WGS) entry which is preliminary data.</text>
</comment>
<dbReference type="InterPro" id="IPR018551">
    <property type="entry name" value="DUF2007"/>
</dbReference>
<name>A0A4V6MHG6_9GAMM</name>
<evidence type="ECO:0000313" key="4">
    <source>
        <dbReference type="Proteomes" id="UP000292298"/>
    </source>
</evidence>
<keyword evidence="4" id="KW-1185">Reference proteome</keyword>
<dbReference type="PROSITE" id="PS00202">
    <property type="entry name" value="RUBREDOXIN"/>
    <property type="match status" value="1"/>
</dbReference>
<dbReference type="GO" id="GO:0046872">
    <property type="term" value="F:metal ion binding"/>
    <property type="evidence" value="ECO:0007669"/>
    <property type="project" value="UniProtKB-KW"/>
</dbReference>
<dbReference type="EMBL" id="SHLI01000001">
    <property type="protein sequence ID" value="RZU99045.1"/>
    <property type="molecule type" value="Genomic_DNA"/>
</dbReference>
<dbReference type="RefSeq" id="WP_130503306.1">
    <property type="nucleotide sequence ID" value="NZ_SHLI01000001.1"/>
</dbReference>
<proteinExistence type="predicted"/>
<dbReference type="Proteomes" id="UP000292298">
    <property type="component" value="Unassembled WGS sequence"/>
</dbReference>
<evidence type="ECO:0000313" key="3">
    <source>
        <dbReference type="EMBL" id="RZU99045.1"/>
    </source>
</evidence>
<evidence type="ECO:0000256" key="1">
    <source>
        <dbReference type="ARBA" id="ARBA00022723"/>
    </source>
</evidence>
<dbReference type="Pfam" id="PF09413">
    <property type="entry name" value="DUF2007"/>
    <property type="match status" value="1"/>
</dbReference>
<sequence>MEKTAGNLKRVYTVADPLIAGHIETILTERGIHCFVRNRFLTGAAGEIPPLEAWPEVWVTAEDEAVSRRLIDEVVGPPDAPVGDDWQCPDCGETIEGQFAECWRCGGRPE</sequence>
<evidence type="ECO:0000259" key="2">
    <source>
        <dbReference type="Pfam" id="PF09413"/>
    </source>
</evidence>